<accession>A0ABT8D5K1</accession>
<evidence type="ECO:0008006" key="3">
    <source>
        <dbReference type="Google" id="ProtNLM"/>
    </source>
</evidence>
<evidence type="ECO:0000313" key="1">
    <source>
        <dbReference type="EMBL" id="MDN3710710.1"/>
    </source>
</evidence>
<reference evidence="2" key="1">
    <citation type="journal article" date="2019" name="Int. J. Syst. Evol. Microbiol.">
        <title>The Global Catalogue of Microorganisms (GCM) 10K type strain sequencing project: providing services to taxonomists for standard genome sequencing and annotation.</title>
        <authorList>
            <consortium name="The Broad Institute Genomics Platform"/>
            <consortium name="The Broad Institute Genome Sequencing Center for Infectious Disease"/>
            <person name="Wu L."/>
            <person name="Ma J."/>
        </authorList>
    </citation>
    <scope>NUCLEOTIDE SEQUENCE [LARGE SCALE GENOMIC DNA]</scope>
    <source>
        <strain evidence="2">CECT 8482</strain>
    </source>
</reference>
<dbReference type="EMBL" id="JAUFRC010000001">
    <property type="protein sequence ID" value="MDN3710710.1"/>
    <property type="molecule type" value="Genomic_DNA"/>
</dbReference>
<protein>
    <recommendedName>
        <fullName evidence="3">Na+/H+ antiporter</fullName>
    </recommendedName>
</protein>
<organism evidence="1 2">
    <name type="scientific">Paracoccus cavernae</name>
    <dbReference type="NCBI Taxonomy" id="1571207"/>
    <lineage>
        <taxon>Bacteria</taxon>
        <taxon>Pseudomonadati</taxon>
        <taxon>Pseudomonadota</taxon>
        <taxon>Alphaproteobacteria</taxon>
        <taxon>Rhodobacterales</taxon>
        <taxon>Paracoccaceae</taxon>
        <taxon>Paracoccus</taxon>
    </lineage>
</organism>
<evidence type="ECO:0000313" key="2">
    <source>
        <dbReference type="Proteomes" id="UP001243846"/>
    </source>
</evidence>
<name>A0ABT8D5K1_9RHOB</name>
<proteinExistence type="predicted"/>
<comment type="caution">
    <text evidence="1">The sequence shown here is derived from an EMBL/GenBank/DDBJ whole genome shotgun (WGS) entry which is preliminary data.</text>
</comment>
<sequence>MIIGSLVLASIGMPVLMKGLTLPPEPLHEREEDAARRAGAEAAIRAVEAMQQKLGEAGGNAEIYTSAVARVMEIYRDRLARLSHYETSGDEKSKQFQQIERQLWLAGIAAERAEIVKRMRGRALPEEVGARLIREIDLVEARLNGSW</sequence>
<dbReference type="Proteomes" id="UP001243846">
    <property type="component" value="Unassembled WGS sequence"/>
</dbReference>
<keyword evidence="2" id="KW-1185">Reference proteome</keyword>
<gene>
    <name evidence="1" type="ORF">QWZ10_00640</name>
</gene>